<evidence type="ECO:0000313" key="2">
    <source>
        <dbReference type="EMBL" id="AWV98001.1"/>
    </source>
</evidence>
<evidence type="ECO:0008006" key="4">
    <source>
        <dbReference type="Google" id="ProtNLM"/>
    </source>
</evidence>
<protein>
    <recommendedName>
        <fullName evidence="4">GTP-binding protein</fullName>
    </recommendedName>
</protein>
<dbReference type="AlphaFoldDB" id="A0A2Z4G9W1"/>
<keyword evidence="3" id="KW-1185">Reference proteome</keyword>
<proteinExistence type="predicted"/>
<keyword evidence="1" id="KW-1133">Transmembrane helix</keyword>
<dbReference type="OrthoDB" id="1451346at2"/>
<feature type="transmembrane region" description="Helical" evidence="1">
    <location>
        <begin position="117"/>
        <end position="135"/>
    </location>
</feature>
<keyword evidence="1" id="KW-0812">Transmembrane</keyword>
<evidence type="ECO:0000313" key="3">
    <source>
        <dbReference type="Proteomes" id="UP000249873"/>
    </source>
</evidence>
<gene>
    <name evidence="2" type="ORF">DJ013_07385</name>
</gene>
<sequence length="165" mass="18762">MTSIRSRPRFKQKNPGSVEEIKNQISSKLKDNTQGIKGGVFSEHFHLEIIKKEQHFWSPHLNVTLEKTDEGTILRGKYGPNPTIWAIFTFSYSSLGIAFLFTAMAGLVKLSLHQESQILWVLPILSLLILGLYIASQTGQKLGVEQTFRIHHFLEETLETRIEIG</sequence>
<reference evidence="2 3" key="1">
    <citation type="submission" date="2018-05" db="EMBL/GenBank/DDBJ databases">
        <title>Complete genome sequence of Arcticibacterium luteifluviistationis SM1504T, a cytophagaceae bacterium isolated from Arctic surface seawater.</title>
        <authorList>
            <person name="Li Y."/>
            <person name="Qin Q.-L."/>
        </authorList>
    </citation>
    <scope>NUCLEOTIDE SEQUENCE [LARGE SCALE GENOMIC DNA]</scope>
    <source>
        <strain evidence="2 3">SM1504</strain>
    </source>
</reference>
<dbReference type="Proteomes" id="UP000249873">
    <property type="component" value="Chromosome"/>
</dbReference>
<dbReference type="KEGG" id="als:DJ013_07385"/>
<keyword evidence="1" id="KW-0472">Membrane</keyword>
<evidence type="ECO:0000256" key="1">
    <source>
        <dbReference type="SAM" id="Phobius"/>
    </source>
</evidence>
<dbReference type="RefSeq" id="WP_111371103.1">
    <property type="nucleotide sequence ID" value="NZ_CP029480.1"/>
</dbReference>
<feature type="transmembrane region" description="Helical" evidence="1">
    <location>
        <begin position="84"/>
        <end position="105"/>
    </location>
</feature>
<organism evidence="2 3">
    <name type="scientific">Arcticibacterium luteifluviistationis</name>
    <dbReference type="NCBI Taxonomy" id="1784714"/>
    <lineage>
        <taxon>Bacteria</taxon>
        <taxon>Pseudomonadati</taxon>
        <taxon>Bacteroidota</taxon>
        <taxon>Cytophagia</taxon>
        <taxon>Cytophagales</taxon>
        <taxon>Leadbetterellaceae</taxon>
        <taxon>Arcticibacterium</taxon>
    </lineage>
</organism>
<name>A0A2Z4G9W1_9BACT</name>
<accession>A0A2Z4G9W1</accession>
<dbReference type="EMBL" id="CP029480">
    <property type="protein sequence ID" value="AWV98001.1"/>
    <property type="molecule type" value="Genomic_DNA"/>
</dbReference>